<dbReference type="STRING" id="1618387.UW44_C0003G0009"/>
<accession>A0A0G1HYE8</accession>
<evidence type="ECO:0000259" key="2">
    <source>
        <dbReference type="Pfam" id="PF00535"/>
    </source>
</evidence>
<proteinExistence type="predicted"/>
<dbReference type="GO" id="GO:0016740">
    <property type="term" value="F:transferase activity"/>
    <property type="evidence" value="ECO:0007669"/>
    <property type="project" value="UniProtKB-KW"/>
</dbReference>
<evidence type="ECO:0000313" key="3">
    <source>
        <dbReference type="EMBL" id="KKT52166.1"/>
    </source>
</evidence>
<evidence type="ECO:0000313" key="4">
    <source>
        <dbReference type="Proteomes" id="UP000034006"/>
    </source>
</evidence>
<keyword evidence="1" id="KW-1133">Transmembrane helix</keyword>
<organism evidence="3 4">
    <name type="scientific">Candidatus Collierbacteria bacterium GW2011_GWB2_44_22</name>
    <dbReference type="NCBI Taxonomy" id="1618387"/>
    <lineage>
        <taxon>Bacteria</taxon>
        <taxon>Candidatus Collieribacteriota</taxon>
    </lineage>
</organism>
<dbReference type="InterPro" id="IPR029044">
    <property type="entry name" value="Nucleotide-diphossugar_trans"/>
</dbReference>
<dbReference type="SUPFAM" id="SSF53448">
    <property type="entry name" value="Nucleotide-diphospho-sugar transferases"/>
    <property type="match status" value="1"/>
</dbReference>
<dbReference type="Gene3D" id="3.90.550.10">
    <property type="entry name" value="Spore Coat Polysaccharide Biosynthesis Protein SpsA, Chain A"/>
    <property type="match status" value="1"/>
</dbReference>
<gene>
    <name evidence="3" type="ORF">UW44_C0003G0009</name>
</gene>
<dbReference type="Proteomes" id="UP000034006">
    <property type="component" value="Unassembled WGS sequence"/>
</dbReference>
<reference evidence="3 4" key="1">
    <citation type="journal article" date="2015" name="Nature">
        <title>rRNA introns, odd ribosomes, and small enigmatic genomes across a large radiation of phyla.</title>
        <authorList>
            <person name="Brown C.T."/>
            <person name="Hug L.A."/>
            <person name="Thomas B.C."/>
            <person name="Sharon I."/>
            <person name="Castelle C.J."/>
            <person name="Singh A."/>
            <person name="Wilkins M.J."/>
            <person name="Williams K.H."/>
            <person name="Banfield J.F."/>
        </authorList>
    </citation>
    <scope>NUCLEOTIDE SEQUENCE [LARGE SCALE GENOMIC DNA]</scope>
</reference>
<keyword evidence="1" id="KW-0812">Transmembrane</keyword>
<protein>
    <submittedName>
        <fullName evidence="3">Glycosyl transferase family 2</fullName>
    </submittedName>
</protein>
<dbReference type="CDD" id="cd02511">
    <property type="entry name" value="Beta4Glucosyltransferase"/>
    <property type="match status" value="1"/>
</dbReference>
<keyword evidence="3" id="KW-0808">Transferase</keyword>
<evidence type="ECO:0000256" key="1">
    <source>
        <dbReference type="SAM" id="Phobius"/>
    </source>
</evidence>
<feature type="transmembrane region" description="Helical" evidence="1">
    <location>
        <begin position="226"/>
        <end position="245"/>
    </location>
</feature>
<dbReference type="PANTHER" id="PTHR43630">
    <property type="entry name" value="POLY-BETA-1,6-N-ACETYL-D-GLUCOSAMINE SYNTHASE"/>
    <property type="match status" value="1"/>
</dbReference>
<name>A0A0G1HYE8_9BACT</name>
<dbReference type="AlphaFoldDB" id="A0A0G1HYE8"/>
<comment type="caution">
    <text evidence="3">The sequence shown here is derived from an EMBL/GenBank/DDBJ whole genome shotgun (WGS) entry which is preliminary data.</text>
</comment>
<dbReference type="PANTHER" id="PTHR43630:SF2">
    <property type="entry name" value="GLYCOSYLTRANSFERASE"/>
    <property type="match status" value="1"/>
</dbReference>
<feature type="domain" description="Glycosyltransferase 2-like" evidence="2">
    <location>
        <begin position="7"/>
        <end position="138"/>
    </location>
</feature>
<dbReference type="EMBL" id="LCIH01000003">
    <property type="protein sequence ID" value="KKT52166.1"/>
    <property type="molecule type" value="Genomic_DNA"/>
</dbReference>
<dbReference type="Pfam" id="PF00535">
    <property type="entry name" value="Glycos_transf_2"/>
    <property type="match status" value="1"/>
</dbReference>
<sequence length="305" mass="35691">MAKIKISAVVNTRNESENIFDCLKSLGFCDEIVVVDMESEDNTKEIAKQFTDRIYDHKAVGYVEPARNYAIKKALGEWILIVDADERVPKTLAAKLIEIADKNEVDFVRIPRKNLVFGQWLQHSRWWPDYNIRFFKKGSVDWQDEIHSVPITYGTGINLEAEAGLALEHHHYRTIDEYFIRALRYSSQQAKELIDSGYKFDPADLIKKPIGEFLSRYFAGEGYRDGLHGLIVAMLQLFSILLIYLKVWQAEGGKPVIERVFTPTWQTAFLDKFREFRYWFLSSKIQNSKTKTEAFFLKLRRRLFR</sequence>
<keyword evidence="1" id="KW-0472">Membrane</keyword>
<dbReference type="InterPro" id="IPR001173">
    <property type="entry name" value="Glyco_trans_2-like"/>
</dbReference>